<proteinExistence type="predicted"/>
<accession>A0A976N154</accession>
<protein>
    <submittedName>
        <fullName evidence="1">Uncharacterized protein</fullName>
    </submittedName>
</protein>
<dbReference type="EMBL" id="OM869506">
    <property type="protein sequence ID" value="UPW40840.1"/>
    <property type="molecule type" value="Genomic_DNA"/>
</dbReference>
<sequence length="81" mass="9209">MMLYYVYRNDNKLMAITTSYSYADTLVTSTSDGYRSHSVLAVSVPSDSAFLRPKSQPDFSKVMDFFGRRSFLPSKVEVTYA</sequence>
<name>A0A976N154_9VIRU</name>
<reference evidence="1" key="1">
    <citation type="submission" date="2022-02" db="EMBL/GenBank/DDBJ databases">
        <title>Towards deciphering the DNA virus diversity associated with rodent species in the families Cricetidae and Heteromyidae.</title>
        <authorList>
            <person name="Lund M."/>
            <person name="Larsen B.B."/>
            <person name="Gryseels S."/>
            <person name="Kraberger S."/>
            <person name="Rowsey D.M."/>
            <person name="Steger L."/>
            <person name="Yule K.M."/>
            <person name="Upham N.S."/>
            <person name="Worobey M."/>
            <person name="Van Doorslaer K."/>
            <person name="Varsani A."/>
        </authorList>
    </citation>
    <scope>NUCLEOTIDE SEQUENCE</scope>
    <source>
        <strain evidence="1">UA08Rod_6521</strain>
    </source>
</reference>
<organism evidence="1">
    <name type="scientific">Sigmofec virus UA08Rod_6521</name>
    <dbReference type="NCBI Taxonomy" id="2929233"/>
    <lineage>
        <taxon>Viruses</taxon>
        <taxon>Monodnaviria</taxon>
        <taxon>Sangervirae</taxon>
        <taxon>Phixviricota</taxon>
        <taxon>Malgrandaviricetes</taxon>
        <taxon>Petitvirales</taxon>
        <taxon>Microviridae</taxon>
    </lineage>
</organism>
<evidence type="ECO:0000313" key="1">
    <source>
        <dbReference type="EMBL" id="UPW40840.1"/>
    </source>
</evidence>